<evidence type="ECO:0000256" key="1">
    <source>
        <dbReference type="ARBA" id="ARBA00022771"/>
    </source>
</evidence>
<feature type="compositionally biased region" description="Basic and acidic residues" evidence="4">
    <location>
        <begin position="197"/>
        <end position="215"/>
    </location>
</feature>
<sequence length="565" mass="62843">MMYDLIQAAKDSLTENNSPSLPCTICQCLFEESAVFTKTSCYHYFHSFCLAQYLKYTEKDEEEDPKCPVCREALEVTLLEKLQDAPEPSYDDCPDIVMTPDLRRRQAKMKAEFERQKAKGGHIDIEAESNKHLISISHVPNLSVEDMVTQRLKDAKLAATDAKIPQDQSKPAAEHTQRKHSEGAPVFVHNKHRDRHGGRDDGRHRGSRGHGEGRGHQRSHPKHSGRRDERPSSSRGHQRSDHQRWTGDRDRQVERRGSDGQRGGERREESRTAKDKELGELKVDILDDEKDVKHEKEKISNQVNCACTERKGSGLALSATDTKGIETKDMKKDDGDCVVEKDRVKRDEDGEEKKLNDGKINHESPGRRTQERKDNGGRDMKGIRKKEHRDTFTFHHRNDGSRHDHGQNHRRPARSDHSDVGSQKDDSQEKHDSMDQKFRNNERRGGPGGQQIGKGGSREGTGRGGSRGGTGTGDSRGGIGTGGSRGGMRRGGSRGGTGRGGSRGGTGRGGIRGDSKQERTGETSFKAGNSNEKAAVRSVKPPPGFNQKPVVSDQKCKPPPGLDFR</sequence>
<feature type="region of interest" description="Disordered" evidence="4">
    <location>
        <begin position="309"/>
        <end position="565"/>
    </location>
</feature>
<evidence type="ECO:0000313" key="6">
    <source>
        <dbReference type="EnsemblMetazoa" id="XP_030847573"/>
    </source>
</evidence>
<keyword evidence="1 3" id="KW-0479">Metal-binding</keyword>
<reference evidence="7" key="1">
    <citation type="submission" date="2015-02" db="EMBL/GenBank/DDBJ databases">
        <title>Genome sequencing for Strongylocentrotus purpuratus.</title>
        <authorList>
            <person name="Murali S."/>
            <person name="Liu Y."/>
            <person name="Vee V."/>
            <person name="English A."/>
            <person name="Wang M."/>
            <person name="Skinner E."/>
            <person name="Han Y."/>
            <person name="Muzny D.M."/>
            <person name="Worley K.C."/>
            <person name="Gibbs R.A."/>
        </authorList>
    </citation>
    <scope>NUCLEOTIDE SEQUENCE</scope>
</reference>
<feature type="compositionally biased region" description="Gly residues" evidence="4">
    <location>
        <begin position="462"/>
        <end position="486"/>
    </location>
</feature>
<keyword evidence="2" id="KW-0862">Zinc</keyword>
<dbReference type="GO" id="GO:0061630">
    <property type="term" value="F:ubiquitin protein ligase activity"/>
    <property type="evidence" value="ECO:0007669"/>
    <property type="project" value="InterPro"/>
</dbReference>
<feature type="compositionally biased region" description="Polar residues" evidence="4">
    <location>
        <begin position="522"/>
        <end position="532"/>
    </location>
</feature>
<evidence type="ECO:0000313" key="7">
    <source>
        <dbReference type="Proteomes" id="UP000007110"/>
    </source>
</evidence>
<dbReference type="SMART" id="SM00184">
    <property type="entry name" value="RING"/>
    <property type="match status" value="1"/>
</dbReference>
<dbReference type="AlphaFoldDB" id="A0A7M7P8Z4"/>
<dbReference type="InterPro" id="IPR001841">
    <property type="entry name" value="Znf_RING"/>
</dbReference>
<dbReference type="InterPro" id="IPR013083">
    <property type="entry name" value="Znf_RING/FYVE/PHD"/>
</dbReference>
<feature type="region of interest" description="Disordered" evidence="4">
    <location>
        <begin position="159"/>
        <end position="280"/>
    </location>
</feature>
<keyword evidence="7" id="KW-1185">Reference proteome</keyword>
<protein>
    <recommendedName>
        <fullName evidence="5">RING-type domain-containing protein</fullName>
    </recommendedName>
</protein>
<feature type="compositionally biased region" description="Basic and acidic residues" evidence="4">
    <location>
        <begin position="511"/>
        <end position="521"/>
    </location>
</feature>
<feature type="domain" description="RING-type" evidence="5">
    <location>
        <begin position="23"/>
        <end position="71"/>
    </location>
</feature>
<name>A0A7M7P8Z4_STRPU</name>
<feature type="compositionally biased region" description="Basic and acidic residues" evidence="4">
    <location>
        <begin position="226"/>
        <end position="280"/>
    </location>
</feature>
<evidence type="ECO:0000256" key="4">
    <source>
        <dbReference type="SAM" id="MobiDB-lite"/>
    </source>
</evidence>
<dbReference type="Gene3D" id="3.30.40.10">
    <property type="entry name" value="Zinc/RING finger domain, C3HC4 (zinc finger)"/>
    <property type="match status" value="1"/>
</dbReference>
<accession>A0A7M7P8Z4</accession>
<dbReference type="RefSeq" id="XP_030847573.1">
    <property type="nucleotide sequence ID" value="XM_030991713.1"/>
</dbReference>
<dbReference type="PROSITE" id="PS50089">
    <property type="entry name" value="ZF_RING_2"/>
    <property type="match status" value="1"/>
</dbReference>
<dbReference type="GeneID" id="100892270"/>
<proteinExistence type="predicted"/>
<feature type="compositionally biased region" description="Gly residues" evidence="4">
    <location>
        <begin position="446"/>
        <end position="455"/>
    </location>
</feature>
<evidence type="ECO:0000259" key="5">
    <source>
        <dbReference type="PROSITE" id="PS50089"/>
    </source>
</evidence>
<dbReference type="FunFam" id="3.30.40.10:FF:001365">
    <property type="entry name" value="Uncharacterized protein"/>
    <property type="match status" value="1"/>
</dbReference>
<dbReference type="PANTHER" id="PTHR13198">
    <property type="entry name" value="RING FINGER PROTEIN 25"/>
    <property type="match status" value="1"/>
</dbReference>
<dbReference type="Pfam" id="PF13639">
    <property type="entry name" value="zf-RING_2"/>
    <property type="match status" value="1"/>
</dbReference>
<organism evidence="6 7">
    <name type="scientific">Strongylocentrotus purpuratus</name>
    <name type="common">Purple sea urchin</name>
    <dbReference type="NCBI Taxonomy" id="7668"/>
    <lineage>
        <taxon>Eukaryota</taxon>
        <taxon>Metazoa</taxon>
        <taxon>Echinodermata</taxon>
        <taxon>Eleutherozoa</taxon>
        <taxon>Echinozoa</taxon>
        <taxon>Echinoidea</taxon>
        <taxon>Euechinoidea</taxon>
        <taxon>Echinacea</taxon>
        <taxon>Camarodonta</taxon>
        <taxon>Echinidea</taxon>
        <taxon>Strongylocentrotidae</taxon>
        <taxon>Strongylocentrotus</taxon>
    </lineage>
</organism>
<dbReference type="SUPFAM" id="SSF57850">
    <property type="entry name" value="RING/U-box"/>
    <property type="match status" value="1"/>
</dbReference>
<feature type="compositionally biased region" description="Basic and acidic residues" evidence="4">
    <location>
        <begin position="172"/>
        <end position="182"/>
    </location>
</feature>
<dbReference type="PANTHER" id="PTHR13198:SF4">
    <property type="entry name" value="E3 UBIQUITIN-PROTEIN LIGASE RNF25"/>
    <property type="match status" value="1"/>
</dbReference>
<evidence type="ECO:0000256" key="2">
    <source>
        <dbReference type="ARBA" id="ARBA00022833"/>
    </source>
</evidence>
<feature type="compositionally biased region" description="Basic and acidic residues" evidence="4">
    <location>
        <begin position="323"/>
        <end position="445"/>
    </location>
</feature>
<dbReference type="Proteomes" id="UP000007110">
    <property type="component" value="Unassembled WGS sequence"/>
</dbReference>
<feature type="compositionally biased region" description="Basic residues" evidence="4">
    <location>
        <begin position="216"/>
        <end position="225"/>
    </location>
</feature>
<dbReference type="InterPro" id="IPR039133">
    <property type="entry name" value="RNF25"/>
</dbReference>
<evidence type="ECO:0000256" key="3">
    <source>
        <dbReference type="PROSITE-ProRule" id="PRU00175"/>
    </source>
</evidence>
<feature type="compositionally biased region" description="Gly residues" evidence="4">
    <location>
        <begin position="493"/>
        <end position="510"/>
    </location>
</feature>
<reference evidence="6" key="2">
    <citation type="submission" date="2021-01" db="UniProtKB">
        <authorList>
            <consortium name="EnsemblMetazoa"/>
        </authorList>
    </citation>
    <scope>IDENTIFICATION</scope>
</reference>
<dbReference type="EnsemblMetazoa" id="XM_030991713">
    <property type="protein sequence ID" value="XP_030847573"/>
    <property type="gene ID" value="LOC100892270"/>
</dbReference>
<dbReference type="GO" id="GO:0008270">
    <property type="term" value="F:zinc ion binding"/>
    <property type="evidence" value="ECO:0007669"/>
    <property type="project" value="UniProtKB-KW"/>
</dbReference>
<keyword evidence="1 3" id="KW-0863">Zinc-finger</keyword>